<name>A0AAN7F2D7_QUERU</name>
<dbReference type="Proteomes" id="UP001324115">
    <property type="component" value="Unassembled WGS sequence"/>
</dbReference>
<evidence type="ECO:0000313" key="3">
    <source>
        <dbReference type="Proteomes" id="UP001324115"/>
    </source>
</evidence>
<dbReference type="AlphaFoldDB" id="A0AAN7F2D7"/>
<protein>
    <submittedName>
        <fullName evidence="2">Uncharacterized protein</fullName>
    </submittedName>
</protein>
<evidence type="ECO:0000256" key="1">
    <source>
        <dbReference type="SAM" id="MobiDB-lite"/>
    </source>
</evidence>
<accession>A0AAN7F2D7</accession>
<organism evidence="2 3">
    <name type="scientific">Quercus rubra</name>
    <name type="common">Northern red oak</name>
    <name type="synonym">Quercus borealis</name>
    <dbReference type="NCBI Taxonomy" id="3512"/>
    <lineage>
        <taxon>Eukaryota</taxon>
        <taxon>Viridiplantae</taxon>
        <taxon>Streptophyta</taxon>
        <taxon>Embryophyta</taxon>
        <taxon>Tracheophyta</taxon>
        <taxon>Spermatophyta</taxon>
        <taxon>Magnoliopsida</taxon>
        <taxon>eudicotyledons</taxon>
        <taxon>Gunneridae</taxon>
        <taxon>Pentapetalae</taxon>
        <taxon>rosids</taxon>
        <taxon>fabids</taxon>
        <taxon>Fagales</taxon>
        <taxon>Fagaceae</taxon>
        <taxon>Quercus</taxon>
    </lineage>
</organism>
<evidence type="ECO:0000313" key="2">
    <source>
        <dbReference type="EMBL" id="KAK4583969.1"/>
    </source>
</evidence>
<feature type="compositionally biased region" description="Basic and acidic residues" evidence="1">
    <location>
        <begin position="372"/>
        <end position="384"/>
    </location>
</feature>
<comment type="caution">
    <text evidence="2">The sequence shown here is derived from an EMBL/GenBank/DDBJ whole genome shotgun (WGS) entry which is preliminary data.</text>
</comment>
<gene>
    <name evidence="2" type="ORF">RGQ29_021906</name>
</gene>
<sequence length="384" mass="42613">MESIACRISLTELKLNKSKIEHEILEANLRDYEPEPERDPSLAQLLWCEKNLKTSLQRVMNKKRTLLGNLPSPRGDFIVLGHDQAKQMVGISSQVLAPISCDCSQNELNFATQNPAFSNLIMQLDPWISPYSSKVRERILKNLEEQAKGISVGNGQIGAPNFTMTGLPSVYQSGLPFTTPETYVPPRYTHALTQPPAIMNNQIAPIIPNQPLGVLDSTSMERFGHEIPFGVQVQQYPTQTFDPHLNNLDWQNSLAPMTWLNENPNEVNQVTYGNSNTSQTMNVNLPLTSEGVLSPPGYEPFFSNNTVATSSYSNNNNSKNGDIDANEKLLGSPSQVLPLPESSKDLQLPIYISNEGMMGYESNGTLMNNASNKDDGSREWDDLV</sequence>
<dbReference type="EMBL" id="JAXUIC010000006">
    <property type="protein sequence ID" value="KAK4583969.1"/>
    <property type="molecule type" value="Genomic_DNA"/>
</dbReference>
<reference evidence="2 3" key="1">
    <citation type="journal article" date="2023" name="G3 (Bethesda)">
        <title>A haplotype-resolved chromosome-scale genome for Quercus rubra L. provides insights into the genetics of adaptive traits for red oak species.</title>
        <authorList>
            <person name="Kapoor B."/>
            <person name="Jenkins J."/>
            <person name="Schmutz J."/>
            <person name="Zhebentyayeva T."/>
            <person name="Kuelheim C."/>
            <person name="Coggeshall M."/>
            <person name="Heim C."/>
            <person name="Lasky J.R."/>
            <person name="Leites L."/>
            <person name="Islam-Faridi N."/>
            <person name="Romero-Severson J."/>
            <person name="DeLeo V.L."/>
            <person name="Lucas S.M."/>
            <person name="Lazic D."/>
            <person name="Gailing O."/>
            <person name="Carlson J."/>
            <person name="Staton M."/>
        </authorList>
    </citation>
    <scope>NUCLEOTIDE SEQUENCE [LARGE SCALE GENOMIC DNA]</scope>
    <source>
        <strain evidence="2">Pseudo-F2</strain>
    </source>
</reference>
<feature type="region of interest" description="Disordered" evidence="1">
    <location>
        <begin position="312"/>
        <end position="340"/>
    </location>
</feature>
<feature type="region of interest" description="Disordered" evidence="1">
    <location>
        <begin position="363"/>
        <end position="384"/>
    </location>
</feature>
<keyword evidence="3" id="KW-1185">Reference proteome</keyword>
<proteinExistence type="predicted"/>